<dbReference type="PROSITE" id="PS01128">
    <property type="entry name" value="SHIKIMATE_KINASE"/>
    <property type="match status" value="1"/>
</dbReference>
<feature type="binding site" evidence="11">
    <location>
        <position position="15"/>
    </location>
    <ligand>
        <name>Mg(2+)</name>
        <dbReference type="ChEBI" id="CHEBI:18420"/>
    </ligand>
</feature>
<dbReference type="AlphaFoldDB" id="A0A4Y8PTY6"/>
<comment type="subcellular location">
    <subcellularLocation>
        <location evidence="11">Cytoplasm</location>
    </subcellularLocation>
</comment>
<dbReference type="Pfam" id="PF01202">
    <property type="entry name" value="SKI"/>
    <property type="match status" value="1"/>
</dbReference>
<proteinExistence type="inferred from homology"/>
<feature type="binding site" evidence="11">
    <location>
        <position position="79"/>
    </location>
    <ligand>
        <name>substrate</name>
    </ligand>
</feature>
<dbReference type="EC" id="2.7.1.71" evidence="3 11"/>
<feature type="binding site" evidence="11">
    <location>
        <position position="135"/>
    </location>
    <ligand>
        <name>substrate</name>
    </ligand>
</feature>
<comment type="pathway">
    <text evidence="1 11">Metabolic intermediate biosynthesis; chorismate biosynthesis; chorismate from D-erythrose 4-phosphate and phosphoenolpyruvate: step 5/7.</text>
</comment>
<dbReference type="CDD" id="cd00464">
    <property type="entry name" value="SK"/>
    <property type="match status" value="1"/>
</dbReference>
<dbReference type="InterPro" id="IPR031322">
    <property type="entry name" value="Shikimate/glucono_kinase"/>
</dbReference>
<feature type="binding site" evidence="11">
    <location>
        <position position="117"/>
    </location>
    <ligand>
        <name>ATP</name>
        <dbReference type="ChEBI" id="CHEBI:30616"/>
    </ligand>
</feature>
<dbReference type="InterPro" id="IPR027417">
    <property type="entry name" value="P-loop_NTPase"/>
</dbReference>
<keyword evidence="11" id="KW-0460">Magnesium</keyword>
<keyword evidence="8 11" id="KW-0067">ATP-binding</keyword>
<keyword evidence="4 11" id="KW-0028">Amino-acid biosynthesis</keyword>
<evidence type="ECO:0000313" key="12">
    <source>
        <dbReference type="EMBL" id="TFE84320.1"/>
    </source>
</evidence>
<evidence type="ECO:0000256" key="7">
    <source>
        <dbReference type="ARBA" id="ARBA00022777"/>
    </source>
</evidence>
<evidence type="ECO:0000256" key="11">
    <source>
        <dbReference type="HAMAP-Rule" id="MF_00109"/>
    </source>
</evidence>
<dbReference type="RefSeq" id="WP_134756313.1">
    <property type="nucleotide sequence ID" value="NZ_MYFO02000001.1"/>
</dbReference>
<reference evidence="12 13" key="1">
    <citation type="submission" date="2017-03" db="EMBL/GenBank/DDBJ databases">
        <title>Isolation of Levoglucosan Utilizing Bacteria.</title>
        <authorList>
            <person name="Arya A.S."/>
        </authorList>
    </citation>
    <scope>NUCLEOTIDE SEQUENCE [LARGE SCALE GENOMIC DNA]</scope>
    <source>
        <strain evidence="12 13">MEC069</strain>
    </source>
</reference>
<dbReference type="GO" id="GO:0005829">
    <property type="term" value="C:cytosol"/>
    <property type="evidence" value="ECO:0007669"/>
    <property type="project" value="TreeGrafter"/>
</dbReference>
<dbReference type="GO" id="GO:0009073">
    <property type="term" value="P:aromatic amino acid family biosynthetic process"/>
    <property type="evidence" value="ECO:0007669"/>
    <property type="project" value="UniProtKB-KW"/>
</dbReference>
<dbReference type="PANTHER" id="PTHR21087">
    <property type="entry name" value="SHIKIMATE KINASE"/>
    <property type="match status" value="1"/>
</dbReference>
<feature type="binding site" evidence="11">
    <location>
        <begin position="11"/>
        <end position="16"/>
    </location>
    <ligand>
        <name>ATP</name>
        <dbReference type="ChEBI" id="CHEBI:30616"/>
    </ligand>
</feature>
<evidence type="ECO:0000256" key="10">
    <source>
        <dbReference type="ARBA" id="ARBA00048567"/>
    </source>
</evidence>
<dbReference type="SUPFAM" id="SSF52540">
    <property type="entry name" value="P-loop containing nucleoside triphosphate hydrolases"/>
    <property type="match status" value="1"/>
</dbReference>
<evidence type="ECO:0000256" key="3">
    <source>
        <dbReference type="ARBA" id="ARBA00012154"/>
    </source>
</evidence>
<comment type="cofactor">
    <cofactor evidence="11">
        <name>Mg(2+)</name>
        <dbReference type="ChEBI" id="CHEBI:18420"/>
    </cofactor>
    <text evidence="11">Binds 1 Mg(2+) ion per subunit.</text>
</comment>
<gene>
    <name evidence="11" type="primary">aroK</name>
    <name evidence="12" type="ORF">B5M42_20720</name>
</gene>
<comment type="catalytic activity">
    <reaction evidence="10 11">
        <text>shikimate + ATP = 3-phosphoshikimate + ADP + H(+)</text>
        <dbReference type="Rhea" id="RHEA:13121"/>
        <dbReference type="ChEBI" id="CHEBI:15378"/>
        <dbReference type="ChEBI" id="CHEBI:30616"/>
        <dbReference type="ChEBI" id="CHEBI:36208"/>
        <dbReference type="ChEBI" id="CHEBI:145989"/>
        <dbReference type="ChEBI" id="CHEBI:456216"/>
        <dbReference type="EC" id="2.7.1.71"/>
    </reaction>
</comment>
<accession>A0A4Y8PTY6</accession>
<name>A0A4Y8PTY6_9BACL</name>
<dbReference type="GO" id="GO:0005524">
    <property type="term" value="F:ATP binding"/>
    <property type="evidence" value="ECO:0007669"/>
    <property type="project" value="UniProtKB-UniRule"/>
</dbReference>
<evidence type="ECO:0000256" key="2">
    <source>
        <dbReference type="ARBA" id="ARBA00006997"/>
    </source>
</evidence>
<evidence type="ECO:0000256" key="6">
    <source>
        <dbReference type="ARBA" id="ARBA00022741"/>
    </source>
</evidence>
<keyword evidence="9 11" id="KW-0057">Aromatic amino acid biosynthesis</keyword>
<dbReference type="Gene3D" id="3.40.50.300">
    <property type="entry name" value="P-loop containing nucleotide triphosphate hydrolases"/>
    <property type="match status" value="1"/>
</dbReference>
<dbReference type="EMBL" id="MYFO01000036">
    <property type="protein sequence ID" value="TFE84320.1"/>
    <property type="molecule type" value="Genomic_DNA"/>
</dbReference>
<dbReference type="Proteomes" id="UP000298246">
    <property type="component" value="Unassembled WGS sequence"/>
</dbReference>
<dbReference type="GO" id="GO:0004765">
    <property type="term" value="F:shikimate kinase activity"/>
    <property type="evidence" value="ECO:0007669"/>
    <property type="project" value="UniProtKB-UniRule"/>
</dbReference>
<comment type="subunit">
    <text evidence="11">Monomer.</text>
</comment>
<dbReference type="HAMAP" id="MF_00109">
    <property type="entry name" value="Shikimate_kinase"/>
    <property type="match status" value="1"/>
</dbReference>
<dbReference type="PRINTS" id="PR01100">
    <property type="entry name" value="SHIKIMTKNASE"/>
</dbReference>
<keyword evidence="11" id="KW-0963">Cytoplasm</keyword>
<dbReference type="InterPro" id="IPR023000">
    <property type="entry name" value="Shikimate_kinase_CS"/>
</dbReference>
<sequence>MDNIVLIGFMGSGKSTVGRKLADRLGWTFTDTDARVEQEQGTTISELFRQRGEAEFRELESRVLEDVLAEGRQVVATGGGIVLAERNRLRMLEGGLVVALKAEAGEVIKRVSSDRSRPLLQGDVGERVRTLMEQRKHAYDFAHLSIDTSALSVEQVIGQILERLQYKL</sequence>
<dbReference type="GO" id="GO:0008652">
    <property type="term" value="P:amino acid biosynthetic process"/>
    <property type="evidence" value="ECO:0007669"/>
    <property type="project" value="UniProtKB-KW"/>
</dbReference>
<comment type="function">
    <text evidence="11">Catalyzes the specific phosphorylation of the 3-hydroxyl group of shikimic acid using ATP as a cosubstrate.</text>
</comment>
<feature type="binding site" evidence="11">
    <location>
        <position position="57"/>
    </location>
    <ligand>
        <name>substrate</name>
    </ligand>
</feature>
<keyword evidence="11" id="KW-0479">Metal-binding</keyword>
<dbReference type="PANTHER" id="PTHR21087:SF16">
    <property type="entry name" value="SHIKIMATE KINASE 1, CHLOROPLASTIC"/>
    <property type="match status" value="1"/>
</dbReference>
<comment type="caution">
    <text evidence="12">The sequence shown here is derived from an EMBL/GenBank/DDBJ whole genome shotgun (WGS) entry which is preliminary data.</text>
</comment>
<keyword evidence="7 11" id="KW-0418">Kinase</keyword>
<organism evidence="12 13">
    <name type="scientific">Paenibacillus athensensis</name>
    <dbReference type="NCBI Taxonomy" id="1967502"/>
    <lineage>
        <taxon>Bacteria</taxon>
        <taxon>Bacillati</taxon>
        <taxon>Bacillota</taxon>
        <taxon>Bacilli</taxon>
        <taxon>Bacillales</taxon>
        <taxon>Paenibacillaceae</taxon>
        <taxon>Paenibacillus</taxon>
    </lineage>
</organism>
<keyword evidence="13" id="KW-1185">Reference proteome</keyword>
<dbReference type="UniPathway" id="UPA00053">
    <property type="reaction ID" value="UER00088"/>
</dbReference>
<evidence type="ECO:0000256" key="1">
    <source>
        <dbReference type="ARBA" id="ARBA00004842"/>
    </source>
</evidence>
<comment type="similarity">
    <text evidence="2 11">Belongs to the shikimate kinase family.</text>
</comment>
<evidence type="ECO:0000256" key="9">
    <source>
        <dbReference type="ARBA" id="ARBA00023141"/>
    </source>
</evidence>
<comment type="caution">
    <text evidence="11">Lacks conserved residue(s) required for the propagation of feature annotation.</text>
</comment>
<keyword evidence="6 11" id="KW-0547">Nucleotide-binding</keyword>
<keyword evidence="5 11" id="KW-0808">Transferase</keyword>
<evidence type="ECO:0000313" key="13">
    <source>
        <dbReference type="Proteomes" id="UP000298246"/>
    </source>
</evidence>
<dbReference type="GO" id="GO:0000287">
    <property type="term" value="F:magnesium ion binding"/>
    <property type="evidence" value="ECO:0007669"/>
    <property type="project" value="UniProtKB-UniRule"/>
</dbReference>
<dbReference type="OrthoDB" id="9800332at2"/>
<evidence type="ECO:0000256" key="4">
    <source>
        <dbReference type="ARBA" id="ARBA00022605"/>
    </source>
</evidence>
<dbReference type="InterPro" id="IPR000623">
    <property type="entry name" value="Shikimate_kinase/TSH1"/>
</dbReference>
<protein>
    <recommendedName>
        <fullName evidence="3 11">Shikimate kinase</fullName>
        <shortName evidence="11">SK</shortName>
        <ecNumber evidence="3 11">2.7.1.71</ecNumber>
    </recommendedName>
</protein>
<evidence type="ECO:0000256" key="5">
    <source>
        <dbReference type="ARBA" id="ARBA00022679"/>
    </source>
</evidence>
<evidence type="ECO:0000256" key="8">
    <source>
        <dbReference type="ARBA" id="ARBA00022840"/>
    </source>
</evidence>
<feature type="binding site" evidence="11">
    <location>
        <position position="33"/>
    </location>
    <ligand>
        <name>substrate</name>
    </ligand>
</feature>
<dbReference type="GO" id="GO:0009423">
    <property type="term" value="P:chorismate biosynthetic process"/>
    <property type="evidence" value="ECO:0007669"/>
    <property type="project" value="UniProtKB-UniRule"/>
</dbReference>